<sequence length="98" mass="10851">MTTPTTAPTKESQRLFIAVPLPDSLKRLIGAWTRDIRTSFPFRKWTDEADLHVTLQFLGDTAPVLIPELKAALASAAGSGRIQPFTLSLRDTRTFGRP</sequence>
<dbReference type="Gene3D" id="3.90.1140.10">
    <property type="entry name" value="Cyclic phosphodiesterase"/>
    <property type="match status" value="1"/>
</dbReference>
<dbReference type="Pfam" id="PF02834">
    <property type="entry name" value="LigT_PEase"/>
    <property type="match status" value="1"/>
</dbReference>
<dbReference type="PANTHER" id="PTHR35561:SF1">
    <property type="entry name" value="RNA 2',3'-CYCLIC PHOSPHODIESTERASE"/>
    <property type="match status" value="1"/>
</dbReference>
<comment type="caution">
    <text evidence="3">The sequence shown here is derived from an EMBL/GenBank/DDBJ whole genome shotgun (WGS) entry which is preliminary data.</text>
</comment>
<organism evidence="3 4">
    <name type="scientific">Paenibacillus sepulcri</name>
    <dbReference type="NCBI Taxonomy" id="359917"/>
    <lineage>
        <taxon>Bacteria</taxon>
        <taxon>Bacillati</taxon>
        <taxon>Bacillota</taxon>
        <taxon>Bacilli</taxon>
        <taxon>Bacillales</taxon>
        <taxon>Paenibacillaceae</taxon>
        <taxon>Paenibacillus</taxon>
    </lineage>
</organism>
<dbReference type="EMBL" id="JAHZIK010000111">
    <property type="protein sequence ID" value="MBW7453750.1"/>
    <property type="molecule type" value="Genomic_DNA"/>
</dbReference>
<dbReference type="Proteomes" id="UP001519887">
    <property type="component" value="Unassembled WGS sequence"/>
</dbReference>
<evidence type="ECO:0000259" key="2">
    <source>
        <dbReference type="Pfam" id="PF02834"/>
    </source>
</evidence>
<reference evidence="3 4" key="1">
    <citation type="submission" date="2021-07" db="EMBL/GenBank/DDBJ databases">
        <title>Paenibacillus radiodurans sp. nov., isolated from the southeastern edge of Tengger Desert.</title>
        <authorList>
            <person name="Zhang G."/>
        </authorList>
    </citation>
    <scope>NUCLEOTIDE SEQUENCE [LARGE SCALE GENOMIC DNA]</scope>
    <source>
        <strain evidence="3 4">CCM 7311</strain>
    </source>
</reference>
<dbReference type="InterPro" id="IPR009097">
    <property type="entry name" value="Cyclic_Pdiesterase"/>
</dbReference>
<gene>
    <name evidence="3" type="ORF">K0U00_06830</name>
</gene>
<keyword evidence="4" id="KW-1185">Reference proteome</keyword>
<evidence type="ECO:0000313" key="4">
    <source>
        <dbReference type="Proteomes" id="UP001519887"/>
    </source>
</evidence>
<feature type="domain" description="Phosphoesterase HXTX" evidence="2">
    <location>
        <begin position="19"/>
        <end position="96"/>
    </location>
</feature>
<feature type="non-terminal residue" evidence="3">
    <location>
        <position position="98"/>
    </location>
</feature>
<evidence type="ECO:0000313" key="3">
    <source>
        <dbReference type="EMBL" id="MBW7453750.1"/>
    </source>
</evidence>
<dbReference type="InterPro" id="IPR014051">
    <property type="entry name" value="Phosphoesterase_HXTX"/>
</dbReference>
<name>A0ABS7BYN8_9BACL</name>
<evidence type="ECO:0000256" key="1">
    <source>
        <dbReference type="ARBA" id="ARBA00022801"/>
    </source>
</evidence>
<proteinExistence type="predicted"/>
<dbReference type="InterPro" id="IPR004175">
    <property type="entry name" value="RNA_CPDase"/>
</dbReference>
<accession>A0ABS7BYN8</accession>
<dbReference type="SUPFAM" id="SSF55144">
    <property type="entry name" value="LigT-like"/>
    <property type="match status" value="1"/>
</dbReference>
<protein>
    <submittedName>
        <fullName evidence="3">RNA 2',3'-cyclic phosphodiesterase</fullName>
    </submittedName>
</protein>
<keyword evidence="1" id="KW-0378">Hydrolase</keyword>
<dbReference type="PANTHER" id="PTHR35561">
    <property type="entry name" value="RNA 2',3'-CYCLIC PHOSPHODIESTERASE"/>
    <property type="match status" value="1"/>
</dbReference>